<name>E8V4J8_TERSS</name>
<dbReference type="InterPro" id="IPR007438">
    <property type="entry name" value="DUF488"/>
</dbReference>
<keyword evidence="2" id="KW-1185">Reference proteome</keyword>
<gene>
    <name evidence="1" type="ordered locus">AciPR4_4074</name>
</gene>
<dbReference type="eggNOG" id="COG5483">
    <property type="taxonomic scope" value="Bacteria"/>
</dbReference>
<dbReference type="InterPro" id="IPR014519">
    <property type="entry name" value="UCP024492"/>
</dbReference>
<sequence length="178" mass="19727">MLVFTVGHSTRTIEEFVGMLQTHGVQSVVDTRTVPRSRHNPQFAQEALSASLQAAGLRYVWMGKELGGFRKPVPDSINNAWRNDSFRGYADYMQTAAFTEALEKLIALASEERVAVMCAEAVPWRCHRSLTADALVARGIEVHEIVSAAKTSLHVLSKMAHVEGDRVTYPLSGRLEFP</sequence>
<dbReference type="PANTHER" id="PTHR39337:SF1">
    <property type="entry name" value="BLR5642 PROTEIN"/>
    <property type="match status" value="1"/>
</dbReference>
<organism evidence="1 2">
    <name type="scientific">Terriglobus saanensis (strain ATCC BAA-1853 / DSM 23119 / SP1PR4)</name>
    <dbReference type="NCBI Taxonomy" id="401053"/>
    <lineage>
        <taxon>Bacteria</taxon>
        <taxon>Pseudomonadati</taxon>
        <taxon>Acidobacteriota</taxon>
        <taxon>Terriglobia</taxon>
        <taxon>Terriglobales</taxon>
        <taxon>Acidobacteriaceae</taxon>
        <taxon>Terriglobus</taxon>
    </lineage>
</organism>
<evidence type="ECO:0000313" key="1">
    <source>
        <dbReference type="EMBL" id="ADV84822.1"/>
    </source>
</evidence>
<dbReference type="Pfam" id="PF04343">
    <property type="entry name" value="DUF488"/>
    <property type="match status" value="1"/>
</dbReference>
<proteinExistence type="predicted"/>
<dbReference type="AlphaFoldDB" id="E8V4J8"/>
<dbReference type="PIRSF" id="PIRSF024492">
    <property type="entry name" value="UCP024492"/>
    <property type="match status" value="1"/>
</dbReference>
<dbReference type="Proteomes" id="UP000006844">
    <property type="component" value="Chromosome"/>
</dbReference>
<dbReference type="HOGENOM" id="CLU_077467_0_1_0"/>
<accession>E8V4J8</accession>
<dbReference type="RefSeq" id="WP_013570552.1">
    <property type="nucleotide sequence ID" value="NC_014963.1"/>
</dbReference>
<dbReference type="KEGG" id="tsa:AciPR4_4074"/>
<dbReference type="EMBL" id="CP002467">
    <property type="protein sequence ID" value="ADV84822.1"/>
    <property type="molecule type" value="Genomic_DNA"/>
</dbReference>
<reference evidence="1 2" key="1">
    <citation type="journal article" date="2012" name="Stand. Genomic Sci.">
        <title>Complete genome sequence of Terriglobus saanensis type strain SP1PR4(T), an Acidobacteria from tundra soil.</title>
        <authorList>
            <person name="Rawat S.R."/>
            <person name="Mannisto M.K."/>
            <person name="Starovoytov V."/>
            <person name="Goodwin L."/>
            <person name="Nolan M."/>
            <person name="Hauser L."/>
            <person name="Land M."/>
            <person name="Davenport K.W."/>
            <person name="Woyke T."/>
            <person name="Haggblom M.M."/>
        </authorList>
    </citation>
    <scope>NUCLEOTIDE SEQUENCE</scope>
    <source>
        <strain evidence="2">ATCC BAA-1853 / DSM 23119 / SP1PR4</strain>
    </source>
</reference>
<dbReference type="OrthoDB" id="9789109at2"/>
<evidence type="ECO:0000313" key="2">
    <source>
        <dbReference type="Proteomes" id="UP000006844"/>
    </source>
</evidence>
<dbReference type="PANTHER" id="PTHR39337">
    <property type="entry name" value="BLR5642 PROTEIN"/>
    <property type="match status" value="1"/>
</dbReference>
<dbReference type="STRING" id="401053.AciPR4_4074"/>
<protein>
    <submittedName>
        <fullName evidence="1">Uncharacterized protein</fullName>
    </submittedName>
</protein>